<dbReference type="OrthoDB" id="5372703at2759"/>
<dbReference type="RefSeq" id="XP_022511791.1">
    <property type="nucleotide sequence ID" value="XM_022655871.1"/>
</dbReference>
<feature type="region of interest" description="Disordered" evidence="1">
    <location>
        <begin position="624"/>
        <end position="671"/>
    </location>
</feature>
<dbReference type="Proteomes" id="UP000077002">
    <property type="component" value="Unassembled WGS sequence"/>
</dbReference>
<dbReference type="InterPro" id="IPR046797">
    <property type="entry name" value="PDDEXK_12"/>
</dbReference>
<evidence type="ECO:0000313" key="4">
    <source>
        <dbReference type="Proteomes" id="UP000077002"/>
    </source>
</evidence>
<dbReference type="EMBL" id="LVKK01000039">
    <property type="protein sequence ID" value="OAG39839.1"/>
    <property type="molecule type" value="Genomic_DNA"/>
</dbReference>
<proteinExistence type="predicted"/>
<feature type="compositionally biased region" description="Basic and acidic residues" evidence="1">
    <location>
        <begin position="163"/>
        <end position="185"/>
    </location>
</feature>
<feature type="domain" description="PD-(D/E)XK nuclease-like" evidence="2">
    <location>
        <begin position="766"/>
        <end position="943"/>
    </location>
</feature>
<organism evidence="3 4">
    <name type="scientific">Fonsecaea monophora</name>
    <dbReference type="NCBI Taxonomy" id="254056"/>
    <lineage>
        <taxon>Eukaryota</taxon>
        <taxon>Fungi</taxon>
        <taxon>Dikarya</taxon>
        <taxon>Ascomycota</taxon>
        <taxon>Pezizomycotina</taxon>
        <taxon>Eurotiomycetes</taxon>
        <taxon>Chaetothyriomycetidae</taxon>
        <taxon>Chaetothyriales</taxon>
        <taxon>Herpotrichiellaceae</taxon>
        <taxon>Fonsecaea</taxon>
    </lineage>
</organism>
<name>A0A177F9G2_9EURO</name>
<evidence type="ECO:0000313" key="3">
    <source>
        <dbReference type="EMBL" id="OAG39839.1"/>
    </source>
</evidence>
<keyword evidence="4" id="KW-1185">Reference proteome</keyword>
<reference evidence="3 4" key="1">
    <citation type="submission" date="2016-03" db="EMBL/GenBank/DDBJ databases">
        <title>Draft genome sequence of the Fonsecaea monophora CBS 269.37.</title>
        <authorList>
            <person name="Bombassaro A."/>
            <person name="Vinicius W.A."/>
            <person name="De Hoog S."/>
            <person name="Sun J."/>
            <person name="Souza E.M."/>
            <person name="Raittz R.T."/>
            <person name="Costa F."/>
            <person name="Leao A.C."/>
            <person name="Tadra-Sfeir M.Z."/>
            <person name="Baura V."/>
            <person name="Balsanelli E."/>
            <person name="Pedrosa F.O."/>
            <person name="Moreno L.F."/>
            <person name="Steffens M.B."/>
            <person name="Xi L."/>
            <person name="Bocca A.L."/>
            <person name="Felipe M.S."/>
            <person name="Teixeira M."/>
            <person name="Telles Filho F.Q."/>
            <person name="Azevedo C.M."/>
            <person name="Gomes R."/>
            <person name="Vicente V.A."/>
        </authorList>
    </citation>
    <scope>NUCLEOTIDE SEQUENCE [LARGE SCALE GENOMIC DNA]</scope>
    <source>
        <strain evidence="3 4">CBS 269.37</strain>
    </source>
</reference>
<dbReference type="GeneID" id="34601068"/>
<feature type="compositionally biased region" description="Basic and acidic residues" evidence="1">
    <location>
        <begin position="374"/>
        <end position="391"/>
    </location>
</feature>
<feature type="region of interest" description="Disordered" evidence="1">
    <location>
        <begin position="59"/>
        <end position="200"/>
    </location>
</feature>
<dbReference type="Pfam" id="PF20516">
    <property type="entry name" value="PDDEXK_12"/>
    <property type="match status" value="1"/>
</dbReference>
<feature type="region of interest" description="Disordered" evidence="1">
    <location>
        <begin position="1"/>
        <end position="20"/>
    </location>
</feature>
<accession>A0A177F9G2</accession>
<gene>
    <name evidence="3" type="ORF">AYO21_05904</name>
</gene>
<comment type="caution">
    <text evidence="3">The sequence shown here is derived from an EMBL/GenBank/DDBJ whole genome shotgun (WGS) entry which is preliminary data.</text>
</comment>
<protein>
    <recommendedName>
        <fullName evidence="2">PD-(D/E)XK nuclease-like domain-containing protein</fullName>
    </recommendedName>
</protein>
<dbReference type="AlphaFoldDB" id="A0A177F9G2"/>
<sequence>MAARVAKQDTGRAQVYHDKAGREQVKLDVQAVNGTIQPETRARRRTRLITGERAEEYRKAVTDHLRPQNSNVNAKISHKGQRSQEAQAASHERTASKGQRRRSQKPAVKQYPQEIPPPFISQPAGIKRKRSHDAQAGAGAEVDDSQLEHLTKQMRRSTPPCLEHPEEDLPKLLEPKVEAGKREGVRPSIQPSRLPSPKDQLSENNLRIINAEMNPVADNAPVLNRTSSRRSIVPSEAGTVQSQRSSNTNAFYRHQNLLAVQIHIHAKPPDFIEAATNRIVNAKVSKQRRAELRVIAQEFSNSCLKNVRAQSGEDDFINPLHTALKALGLKNLCIHKKAEWREELQPTVPQQLHFSSSFMAGVQQLEVDDVSACPRERQQQSTGEERGDRYPIKNPRPDLSIGTDLTALISALSAQKLNKAKAAAFIHWLQNEMVQHEPEGPLEPMLLLVPAPRALDLAFPFAVVEGKAYSTGKQIFEAENQAAVSGACALKIQLDLDSLVNSGTMRSGALPKSSNAHPPLFFSITTQGPIHELWYHWTVYEDGVRKFESKLLDSCNALVLERGEDFVVKLNNALKSNAVAMPDDGASSVLRSVTEWLNNSSCTPPISEPLTAIENCQSRFVNADIQGGQLSKKRKRSPGSMSTMSDPIMRSPPRSSSSTTSSRSRSPVKRRADFDIMYPRITFNEDKRTFTDDDWELPDSMRKAAVNIPKEMREDLERHPVARRNLNQVTWQEDHRHSLSEIRDFWIKSRALKKRQLYVRKRTGSQLVGLEKQSDVGKSRVVSNKIDYGLCLQPDAEEEVMIENVLRNMSDELPSISQSAVPMLRKRALFCNLEIKKPYGNKDPVPQLGVWSIAGLTKLSNLARESHMKIGGTTMLEDPEVPVFPSWSVEGHRWQFYLGRRCSSTETVIQGPFWNYDTSSVVEIIFIVNTLCEILRWGNTTFRKWLLTVISGLQTD</sequence>
<evidence type="ECO:0000256" key="1">
    <source>
        <dbReference type="SAM" id="MobiDB-lite"/>
    </source>
</evidence>
<evidence type="ECO:0000259" key="2">
    <source>
        <dbReference type="Pfam" id="PF20516"/>
    </source>
</evidence>
<feature type="region of interest" description="Disordered" evidence="1">
    <location>
        <begin position="371"/>
        <end position="397"/>
    </location>
</feature>
<feature type="compositionally biased region" description="Low complexity" evidence="1">
    <location>
        <begin position="651"/>
        <end position="665"/>
    </location>
</feature>